<keyword evidence="4" id="KW-1185">Reference proteome</keyword>
<dbReference type="Gene3D" id="3.90.1300.10">
    <property type="entry name" value="Amidase signature (AS) domain"/>
    <property type="match status" value="1"/>
</dbReference>
<dbReference type="GO" id="GO:0003824">
    <property type="term" value="F:catalytic activity"/>
    <property type="evidence" value="ECO:0007669"/>
    <property type="project" value="InterPro"/>
</dbReference>
<dbReference type="AlphaFoldDB" id="A0A7D5P746"/>
<organism evidence="3 4">
    <name type="scientific">Halosimplex pelagicum</name>
    <dbReference type="NCBI Taxonomy" id="869886"/>
    <lineage>
        <taxon>Archaea</taxon>
        <taxon>Methanobacteriati</taxon>
        <taxon>Methanobacteriota</taxon>
        <taxon>Stenosarchaea group</taxon>
        <taxon>Halobacteria</taxon>
        <taxon>Halobacteriales</taxon>
        <taxon>Haloarculaceae</taxon>
        <taxon>Halosimplex</taxon>
    </lineage>
</organism>
<dbReference type="PANTHER" id="PTHR11895:SF7">
    <property type="entry name" value="GLUTAMYL-TRNA(GLN) AMIDOTRANSFERASE SUBUNIT A, MITOCHONDRIAL"/>
    <property type="match status" value="1"/>
</dbReference>
<proteinExistence type="predicted"/>
<dbReference type="PIRSF" id="PIRSF001221">
    <property type="entry name" value="Amidase_fungi"/>
    <property type="match status" value="1"/>
</dbReference>
<dbReference type="EMBL" id="CP058909">
    <property type="protein sequence ID" value="QLH82426.1"/>
    <property type="molecule type" value="Genomic_DNA"/>
</dbReference>
<reference evidence="3 4" key="1">
    <citation type="submission" date="2020-07" db="EMBL/GenBank/DDBJ databases">
        <title>Halosimplex litoreum sp. nov. and Halosimplex rubrum sp. nov., isolated from different salt environments.</title>
        <authorList>
            <person name="Cui H."/>
        </authorList>
    </citation>
    <scope>NUCLEOTIDE SEQUENCE [LARGE SCALE GENOMIC DNA]</scope>
    <source>
        <strain evidence="3 4">R2</strain>
    </source>
</reference>
<evidence type="ECO:0000313" key="3">
    <source>
        <dbReference type="EMBL" id="QLH82426.1"/>
    </source>
</evidence>
<feature type="compositionally biased region" description="Polar residues" evidence="1">
    <location>
        <begin position="139"/>
        <end position="150"/>
    </location>
</feature>
<dbReference type="PANTHER" id="PTHR11895">
    <property type="entry name" value="TRANSAMIDASE"/>
    <property type="match status" value="1"/>
</dbReference>
<dbReference type="InterPro" id="IPR020556">
    <property type="entry name" value="Amidase_CS"/>
</dbReference>
<protein>
    <submittedName>
        <fullName evidence="3">Amidase</fullName>
    </submittedName>
</protein>
<dbReference type="KEGG" id="hpel:HZS54_12725"/>
<dbReference type="OrthoDB" id="359273at2157"/>
<feature type="region of interest" description="Disordered" evidence="1">
    <location>
        <begin position="138"/>
        <end position="159"/>
    </location>
</feature>
<dbReference type="InterPro" id="IPR036928">
    <property type="entry name" value="AS_sf"/>
</dbReference>
<sequence length="487" mass="51359">MAEFTKRSARELASEIRTGRLSVLTLLESILDRIEAIDELNAFVTVIEESARESARKADAAAARGEDLGPLHGVPVAIKDLRNRKAGVRNTMGLAPLENNMADEDSITVERLEAAGAVIVGTTNTPALGHTIKTENRLVGSTPTPFDHNQSAGGSSGGSAAALAAGAVPLATGSDIGGSLRVPASCCNVIGLKPTFGLVPERVPFDGFSTHSPFFVGGPMARTAEDTALLLDVLAGQDERDPFSVPRPETKYVEATDRPTAELSVAYSPNLDLQPVASTVREAVDTAVADLAAAGATVDTVDVSLPSYEELSMAYVTQVGAFFSAFAQQLADQYDIDFETADVEDTVRSTIALGTETDAADDRLQNVPRTAAYDGIQDALTGYDVLVTPTLTVPPYSKHLTDGYPTEIGGQSVMGVPTDVMLTWVFNMTGHPVASVPAGFTDDGLPIGLQIVGQRFAEADILSVAAALERVRPWTDQYPVGELISQR</sequence>
<evidence type="ECO:0000313" key="4">
    <source>
        <dbReference type="Proteomes" id="UP000509346"/>
    </source>
</evidence>
<dbReference type="Proteomes" id="UP000509346">
    <property type="component" value="Chromosome"/>
</dbReference>
<feature type="domain" description="Amidase" evidence="2">
    <location>
        <begin position="26"/>
        <end position="462"/>
    </location>
</feature>
<dbReference type="InterPro" id="IPR023631">
    <property type="entry name" value="Amidase_dom"/>
</dbReference>
<gene>
    <name evidence="3" type="ORF">HZS54_12725</name>
</gene>
<dbReference type="PROSITE" id="PS00571">
    <property type="entry name" value="AMIDASES"/>
    <property type="match status" value="1"/>
</dbReference>
<accession>A0A7D5P746</accession>
<name>A0A7D5P746_9EURY</name>
<dbReference type="Pfam" id="PF01425">
    <property type="entry name" value="Amidase"/>
    <property type="match status" value="1"/>
</dbReference>
<evidence type="ECO:0000256" key="1">
    <source>
        <dbReference type="SAM" id="MobiDB-lite"/>
    </source>
</evidence>
<dbReference type="InterPro" id="IPR000120">
    <property type="entry name" value="Amidase"/>
</dbReference>
<dbReference type="SUPFAM" id="SSF75304">
    <property type="entry name" value="Amidase signature (AS) enzymes"/>
    <property type="match status" value="1"/>
</dbReference>
<dbReference type="GeneID" id="56083468"/>
<dbReference type="RefSeq" id="WP_179922894.1">
    <property type="nucleotide sequence ID" value="NZ_CP058909.1"/>
</dbReference>
<evidence type="ECO:0000259" key="2">
    <source>
        <dbReference type="Pfam" id="PF01425"/>
    </source>
</evidence>